<accession>A0A178DCT1</accession>
<dbReference type="EMBL" id="LVCJ01000007">
    <property type="protein sequence ID" value="OAL38915.1"/>
    <property type="molecule type" value="Genomic_DNA"/>
</dbReference>
<evidence type="ECO:0000313" key="2">
    <source>
        <dbReference type="EMBL" id="OAL38915.1"/>
    </source>
</evidence>
<dbReference type="Proteomes" id="UP000185904">
    <property type="component" value="Unassembled WGS sequence"/>
</dbReference>
<dbReference type="Pfam" id="PF14087">
    <property type="entry name" value="DUF4267"/>
    <property type="match status" value="1"/>
</dbReference>
<evidence type="ECO:0000313" key="3">
    <source>
        <dbReference type="Proteomes" id="UP000185904"/>
    </source>
</evidence>
<feature type="transmembrane region" description="Helical" evidence="1">
    <location>
        <begin position="70"/>
        <end position="89"/>
    </location>
</feature>
<keyword evidence="3" id="KW-1185">Reference proteome</keyword>
<reference evidence="2 3" key="1">
    <citation type="submission" date="2016-03" db="EMBL/GenBank/DDBJ databases">
        <title>The draft genome sequence of Fonsecaea nubica causative agent of cutaneous subcutaneous infection in human host.</title>
        <authorList>
            <person name="Costa F."/>
            <person name="Sybren D.H."/>
            <person name="Raittz R.T."/>
            <person name="Weiss V.A."/>
            <person name="Leao A.C."/>
            <person name="Gomes R."/>
            <person name="De Souza E.M."/>
            <person name="Pedrosa F.O."/>
            <person name="Steffens M.B."/>
            <person name="Bombassaro A."/>
            <person name="Tadra-Sfeir M.Z."/>
            <person name="Moreno L.F."/>
            <person name="Najafzadeh M.J."/>
            <person name="Felipe M.S."/>
            <person name="Teixeira M."/>
            <person name="Sun J."/>
            <person name="Xi L."/>
            <person name="Castro M.A."/>
            <person name="Vicente V.A."/>
        </authorList>
    </citation>
    <scope>NUCLEOTIDE SEQUENCE [LARGE SCALE GENOMIC DNA]</scope>
    <source>
        <strain evidence="2 3">CBS 269.64</strain>
    </source>
</reference>
<dbReference type="RefSeq" id="XP_022503927.1">
    <property type="nucleotide sequence ID" value="XM_022639972.1"/>
</dbReference>
<name>A0A178DCT1_9EURO</name>
<organism evidence="2 3">
    <name type="scientific">Fonsecaea nubica</name>
    <dbReference type="NCBI Taxonomy" id="856822"/>
    <lineage>
        <taxon>Eukaryota</taxon>
        <taxon>Fungi</taxon>
        <taxon>Dikarya</taxon>
        <taxon>Ascomycota</taxon>
        <taxon>Pezizomycotina</taxon>
        <taxon>Eurotiomycetes</taxon>
        <taxon>Chaetothyriomycetidae</taxon>
        <taxon>Chaetothyriales</taxon>
        <taxon>Herpotrichiellaceae</taxon>
        <taxon>Fonsecaea</taxon>
    </lineage>
</organism>
<comment type="caution">
    <text evidence="2">The sequence shown here is derived from an EMBL/GenBank/DDBJ whole genome shotgun (WGS) entry which is preliminary data.</text>
</comment>
<dbReference type="InterPro" id="IPR025363">
    <property type="entry name" value="DUF4267"/>
</dbReference>
<dbReference type="AlphaFoldDB" id="A0A178DCT1"/>
<keyword evidence="1" id="KW-0472">Membrane</keyword>
<dbReference type="GeneID" id="34585090"/>
<feature type="transmembrane region" description="Helical" evidence="1">
    <location>
        <begin position="12"/>
        <end position="30"/>
    </location>
</feature>
<proteinExistence type="predicted"/>
<dbReference type="OrthoDB" id="5316097at2759"/>
<keyword evidence="1" id="KW-0812">Transmembrane</keyword>
<protein>
    <submittedName>
        <fullName evidence="2">Uncharacterized protein</fullName>
    </submittedName>
</protein>
<evidence type="ECO:0000256" key="1">
    <source>
        <dbReference type="SAM" id="Phobius"/>
    </source>
</evidence>
<sequence>MSVLRLPRSALPVLTTLIGSGAFIVGLWSFTSPESAAAAFGGYMVRVLESSSSPSSSDSSRRMMYIFPHGIRNLTLGLSILALTVYWQFGYRCRTSPVARAAVQRCLGLVITANALTPIVDAWVNLWVAEEGKDGDLDRNAARLHGTRSVFWIWWWGALIISTELQQQKIVCLKDWGLADWALRRLMGGSGLCSEGGPNKQREWVFGGAKGLSAAATT</sequence>
<keyword evidence="1" id="KW-1133">Transmembrane helix</keyword>
<gene>
    <name evidence="2" type="ORF">AYO20_01666</name>
</gene>